<dbReference type="EMBL" id="CP000950">
    <property type="protein sequence ID" value="ACA67270.1"/>
    <property type="molecule type" value="Genomic_DNA"/>
</dbReference>
<dbReference type="KEGG" id="ypy:YPK_0969"/>
<proteinExistence type="predicted"/>
<protein>
    <submittedName>
        <fullName evidence="1">Uncharacterized protein</fullName>
    </submittedName>
</protein>
<dbReference type="AlphaFoldDB" id="A0A0H3B0D0"/>
<gene>
    <name evidence="1" type="ordered locus">YPK_0969</name>
</gene>
<accession>A0A0H3B0D0</accession>
<reference evidence="1" key="1">
    <citation type="submission" date="2008-02" db="EMBL/GenBank/DDBJ databases">
        <title>Complete sequence of Yersinia pseudotuberculosis YPIII.</title>
        <authorList>
            <consortium name="US DOE Joint Genome Institute"/>
            <person name="Challacombe J.F."/>
            <person name="Bruce D."/>
            <person name="Detter J.C."/>
            <person name="Green L."/>
            <person name="Land M."/>
            <person name="Munk C."/>
            <person name="Lindler L.E."/>
            <person name="Nikolich M.P."/>
            <person name="Brettin T."/>
        </authorList>
    </citation>
    <scope>NUCLEOTIDE SEQUENCE</scope>
    <source>
        <strain evidence="1">YPIII</strain>
    </source>
</reference>
<sequence length="46" mass="4998">MNLGGVQFPHVPLVCDGFCAPPVFQTDCGNQHLVNNLKGDERRSSV</sequence>
<organism evidence="1">
    <name type="scientific">Yersinia pseudotuberculosis serotype O:3 (strain YPIII)</name>
    <dbReference type="NCBI Taxonomy" id="502800"/>
    <lineage>
        <taxon>Bacteria</taxon>
        <taxon>Pseudomonadati</taxon>
        <taxon>Pseudomonadota</taxon>
        <taxon>Gammaproteobacteria</taxon>
        <taxon>Enterobacterales</taxon>
        <taxon>Yersiniaceae</taxon>
        <taxon>Yersinia</taxon>
    </lineage>
</organism>
<name>A0A0H3B0D0_YERPY</name>
<evidence type="ECO:0000313" key="1">
    <source>
        <dbReference type="EMBL" id="ACA67270.1"/>
    </source>
</evidence>